<dbReference type="AlphaFoldDB" id="X0VNQ3"/>
<name>X0VNQ3_9ZZZZ</name>
<sequence length="31" mass="3662">MAKSVEQEREQRRKIESMLGIRIQASPLFDD</sequence>
<protein>
    <submittedName>
        <fullName evidence="1">Uncharacterized protein</fullName>
    </submittedName>
</protein>
<feature type="non-terminal residue" evidence="1">
    <location>
        <position position="31"/>
    </location>
</feature>
<comment type="caution">
    <text evidence="1">The sequence shown here is derived from an EMBL/GenBank/DDBJ whole genome shotgun (WGS) entry which is preliminary data.</text>
</comment>
<organism evidence="1">
    <name type="scientific">marine sediment metagenome</name>
    <dbReference type="NCBI Taxonomy" id="412755"/>
    <lineage>
        <taxon>unclassified sequences</taxon>
        <taxon>metagenomes</taxon>
        <taxon>ecological metagenomes</taxon>
    </lineage>
</organism>
<gene>
    <name evidence="1" type="ORF">S01H1_59315</name>
</gene>
<dbReference type="EMBL" id="BARS01038794">
    <property type="protein sequence ID" value="GAG14083.1"/>
    <property type="molecule type" value="Genomic_DNA"/>
</dbReference>
<accession>X0VNQ3</accession>
<proteinExistence type="predicted"/>
<reference evidence="1" key="1">
    <citation type="journal article" date="2014" name="Front. Microbiol.">
        <title>High frequency of phylogenetically diverse reductive dehalogenase-homologous genes in deep subseafloor sedimentary metagenomes.</title>
        <authorList>
            <person name="Kawai M."/>
            <person name="Futagami T."/>
            <person name="Toyoda A."/>
            <person name="Takaki Y."/>
            <person name="Nishi S."/>
            <person name="Hori S."/>
            <person name="Arai W."/>
            <person name="Tsubouchi T."/>
            <person name="Morono Y."/>
            <person name="Uchiyama I."/>
            <person name="Ito T."/>
            <person name="Fujiyama A."/>
            <person name="Inagaki F."/>
            <person name="Takami H."/>
        </authorList>
    </citation>
    <scope>NUCLEOTIDE SEQUENCE</scope>
    <source>
        <strain evidence="1">Expedition CK06-06</strain>
    </source>
</reference>
<evidence type="ECO:0000313" key="1">
    <source>
        <dbReference type="EMBL" id="GAG14083.1"/>
    </source>
</evidence>